<accession>A0ACC0KYZ6</accession>
<protein>
    <submittedName>
        <fullName evidence="1">Uncharacterized protein</fullName>
    </submittedName>
</protein>
<gene>
    <name evidence="1" type="ORF">MSG28_015074</name>
</gene>
<sequence>MHASDIVNSGGLRKSAKQLNPALLPSSTTRRRGSTSSDQPKLNMDKCLIVSKVTRYEYEKHSQKQLNPAVLLSSSTCLRNSISLGNP</sequence>
<dbReference type="EMBL" id="CM046127">
    <property type="protein sequence ID" value="KAI8441485.1"/>
    <property type="molecule type" value="Genomic_DNA"/>
</dbReference>
<keyword evidence="2" id="KW-1185">Reference proteome</keyword>
<evidence type="ECO:0000313" key="2">
    <source>
        <dbReference type="Proteomes" id="UP001064048"/>
    </source>
</evidence>
<dbReference type="Proteomes" id="UP001064048">
    <property type="component" value="Chromosome 27"/>
</dbReference>
<organism evidence="1 2">
    <name type="scientific">Choristoneura fumiferana</name>
    <name type="common">Spruce budworm moth</name>
    <name type="synonym">Archips fumiferana</name>
    <dbReference type="NCBI Taxonomy" id="7141"/>
    <lineage>
        <taxon>Eukaryota</taxon>
        <taxon>Metazoa</taxon>
        <taxon>Ecdysozoa</taxon>
        <taxon>Arthropoda</taxon>
        <taxon>Hexapoda</taxon>
        <taxon>Insecta</taxon>
        <taxon>Pterygota</taxon>
        <taxon>Neoptera</taxon>
        <taxon>Endopterygota</taxon>
        <taxon>Lepidoptera</taxon>
        <taxon>Glossata</taxon>
        <taxon>Ditrysia</taxon>
        <taxon>Tortricoidea</taxon>
        <taxon>Tortricidae</taxon>
        <taxon>Tortricinae</taxon>
        <taxon>Choristoneura</taxon>
    </lineage>
</organism>
<proteinExistence type="predicted"/>
<reference evidence="1 2" key="1">
    <citation type="journal article" date="2022" name="Genome Biol. Evol.">
        <title>The Spruce Budworm Genome: Reconstructing the Evolutionary History of Antifreeze Proteins.</title>
        <authorList>
            <person name="Beliveau C."/>
            <person name="Gagne P."/>
            <person name="Picq S."/>
            <person name="Vernygora O."/>
            <person name="Keeling C.I."/>
            <person name="Pinkney K."/>
            <person name="Doucet D."/>
            <person name="Wen F."/>
            <person name="Johnston J.S."/>
            <person name="Maaroufi H."/>
            <person name="Boyle B."/>
            <person name="Laroche J."/>
            <person name="Dewar K."/>
            <person name="Juretic N."/>
            <person name="Blackburn G."/>
            <person name="Nisole A."/>
            <person name="Brunet B."/>
            <person name="Brandao M."/>
            <person name="Lumley L."/>
            <person name="Duan J."/>
            <person name="Quan G."/>
            <person name="Lucarotti C.J."/>
            <person name="Roe A.D."/>
            <person name="Sperling F.A.H."/>
            <person name="Levesque R.C."/>
            <person name="Cusson M."/>
        </authorList>
    </citation>
    <scope>NUCLEOTIDE SEQUENCE [LARGE SCALE GENOMIC DNA]</scope>
    <source>
        <strain evidence="1">Glfc:IPQL:Cfum</strain>
    </source>
</reference>
<name>A0ACC0KYZ6_CHOFU</name>
<comment type="caution">
    <text evidence="1">The sequence shown here is derived from an EMBL/GenBank/DDBJ whole genome shotgun (WGS) entry which is preliminary data.</text>
</comment>
<evidence type="ECO:0000313" key="1">
    <source>
        <dbReference type="EMBL" id="KAI8441485.1"/>
    </source>
</evidence>